<dbReference type="Proteomes" id="UP000282654">
    <property type="component" value="Unassembled WGS sequence"/>
</dbReference>
<evidence type="ECO:0000256" key="4">
    <source>
        <dbReference type="ARBA" id="ARBA00016244"/>
    </source>
</evidence>
<evidence type="ECO:0000259" key="9">
    <source>
        <dbReference type="Pfam" id="PF06429"/>
    </source>
</evidence>
<keyword evidence="6 7" id="KW-0975">Bacterial flagellum</keyword>
<proteinExistence type="inferred from homology"/>
<dbReference type="AlphaFoldDB" id="A0A3N5BFR8"/>
<feature type="domain" description="Flagellar hook-associated protein FlgK helical" evidence="10">
    <location>
        <begin position="103"/>
        <end position="330"/>
    </location>
</feature>
<organism evidence="11 12">
    <name type="scientific">Thermodesulfitimonas autotrophica</name>
    <dbReference type="NCBI Taxonomy" id="1894989"/>
    <lineage>
        <taxon>Bacteria</taxon>
        <taxon>Bacillati</taxon>
        <taxon>Bacillota</taxon>
        <taxon>Clostridia</taxon>
        <taxon>Thermoanaerobacterales</taxon>
        <taxon>Thermoanaerobacteraceae</taxon>
        <taxon>Thermodesulfitimonas</taxon>
    </lineage>
</organism>
<dbReference type="GO" id="GO:0005576">
    <property type="term" value="C:extracellular region"/>
    <property type="evidence" value="ECO:0007669"/>
    <property type="project" value="UniProtKB-SubCell"/>
</dbReference>
<dbReference type="Pfam" id="PF00460">
    <property type="entry name" value="Flg_bb_rod"/>
    <property type="match status" value="1"/>
</dbReference>
<evidence type="ECO:0000256" key="1">
    <source>
        <dbReference type="ARBA" id="ARBA00004365"/>
    </source>
</evidence>
<keyword evidence="12" id="KW-1185">Reference proteome</keyword>
<dbReference type="GO" id="GO:0005198">
    <property type="term" value="F:structural molecule activity"/>
    <property type="evidence" value="ECO:0007669"/>
    <property type="project" value="UniProtKB-UniRule"/>
</dbReference>
<keyword evidence="11" id="KW-0966">Cell projection</keyword>
<keyword evidence="11" id="KW-0969">Cilium</keyword>
<comment type="subcellular location">
    <subcellularLocation>
        <location evidence="1 7">Bacterial flagellum</location>
    </subcellularLocation>
    <subcellularLocation>
        <location evidence="2 7">Secreted</location>
    </subcellularLocation>
</comment>
<keyword evidence="11" id="KW-0282">Flagellum</keyword>
<dbReference type="OrthoDB" id="9802553at2"/>
<dbReference type="Pfam" id="PF06429">
    <property type="entry name" value="Flg_bbr_C"/>
    <property type="match status" value="1"/>
</dbReference>
<protein>
    <recommendedName>
        <fullName evidence="4 7">Flagellar hook-associated protein 1</fullName>
        <shortName evidence="7">HAP1</shortName>
    </recommendedName>
</protein>
<comment type="similarity">
    <text evidence="3 7">Belongs to the flagella basal body rod proteins family.</text>
</comment>
<dbReference type="InterPro" id="IPR010930">
    <property type="entry name" value="Flg_bb/hook_C_dom"/>
</dbReference>
<comment type="caution">
    <text evidence="11">The sequence shown here is derived from an EMBL/GenBank/DDBJ whole genome shotgun (WGS) entry which is preliminary data.</text>
</comment>
<evidence type="ECO:0000313" key="11">
    <source>
        <dbReference type="EMBL" id="RPF42891.1"/>
    </source>
</evidence>
<dbReference type="NCBIfam" id="TIGR02492">
    <property type="entry name" value="flgK_ends"/>
    <property type="match status" value="1"/>
</dbReference>
<evidence type="ECO:0000259" key="10">
    <source>
        <dbReference type="Pfam" id="PF22638"/>
    </source>
</evidence>
<dbReference type="SUPFAM" id="SSF64518">
    <property type="entry name" value="Phase 1 flagellin"/>
    <property type="match status" value="1"/>
</dbReference>
<dbReference type="GO" id="GO:0009424">
    <property type="term" value="C:bacterial-type flagellum hook"/>
    <property type="evidence" value="ECO:0007669"/>
    <property type="project" value="UniProtKB-UniRule"/>
</dbReference>
<evidence type="ECO:0000313" key="12">
    <source>
        <dbReference type="Proteomes" id="UP000282654"/>
    </source>
</evidence>
<evidence type="ECO:0000256" key="6">
    <source>
        <dbReference type="ARBA" id="ARBA00023143"/>
    </source>
</evidence>
<evidence type="ECO:0000259" key="8">
    <source>
        <dbReference type="Pfam" id="PF00460"/>
    </source>
</evidence>
<dbReference type="GO" id="GO:0044780">
    <property type="term" value="P:bacterial-type flagellum assembly"/>
    <property type="evidence" value="ECO:0007669"/>
    <property type="project" value="InterPro"/>
</dbReference>
<keyword evidence="5 7" id="KW-0964">Secreted</keyword>
<dbReference type="PANTHER" id="PTHR30033">
    <property type="entry name" value="FLAGELLAR HOOK-ASSOCIATED PROTEIN 1"/>
    <property type="match status" value="1"/>
</dbReference>
<feature type="domain" description="Flagellar basal-body/hook protein C-terminal" evidence="9">
    <location>
        <begin position="429"/>
        <end position="465"/>
    </location>
</feature>
<gene>
    <name evidence="7" type="primary">flgK</name>
    <name evidence="11" type="ORF">EDD75_2005</name>
</gene>
<dbReference type="InterPro" id="IPR002371">
    <property type="entry name" value="FlgK"/>
</dbReference>
<evidence type="ECO:0000256" key="5">
    <source>
        <dbReference type="ARBA" id="ARBA00022525"/>
    </source>
</evidence>
<dbReference type="InterPro" id="IPR053927">
    <property type="entry name" value="FlgK_helical"/>
</dbReference>
<evidence type="ECO:0000256" key="7">
    <source>
        <dbReference type="RuleBase" id="RU362065"/>
    </source>
</evidence>
<sequence length="472" mass="51149">MISTFLGIETAMRAIMAQRKATETAGHNIANANTPGYSRQRVNLTGSFDPYTVPSLGRPELPGQLGTGVRITDIERVRDQFLDLQVRNESANLGYWEVKRDGLQKVEVILNEPGDNGLNNIMTAFWNAWQELSKNPESLAVRSEVRQRGITLAETIQHLHRQLTQLQEDLNFNVGVTVDKINTIATQLADLNWQIARSVVVGDNPNDLRDRRDLLIDELAKLVDISVTEQADGTVAVAIGGRNLVEGIKADALQVVSDPLNNNFYAVQWSDGTPVDFASGNLAGMIWTRDTGVANILGQLDELAKTLINEVNATHQAGYGLDGSTGNDFFTGTGAADIAVAAGILSDLNTIAAASDAAKLPGDGTNALKLAQLKDALTMPPGSPTGTFGDYYRSLVATLGIDTEQALRMAENEEILVNQLENRRQAVMGVSIDEEMANIVKFTHAYQAAARALTTLDEQLDIIINRMGLVGR</sequence>
<name>A0A3N5BFR8_9THEO</name>
<dbReference type="PANTHER" id="PTHR30033:SF1">
    <property type="entry name" value="FLAGELLAR HOOK-ASSOCIATED PROTEIN 1"/>
    <property type="match status" value="1"/>
</dbReference>
<dbReference type="InterPro" id="IPR001444">
    <property type="entry name" value="Flag_bb_rod_N"/>
</dbReference>
<evidence type="ECO:0000256" key="2">
    <source>
        <dbReference type="ARBA" id="ARBA00004613"/>
    </source>
</evidence>
<dbReference type="Pfam" id="PF22638">
    <property type="entry name" value="FlgK_D1"/>
    <property type="match status" value="1"/>
</dbReference>
<accession>A0A3N5BFR8</accession>
<reference evidence="11 12" key="1">
    <citation type="submission" date="2018-11" db="EMBL/GenBank/DDBJ databases">
        <title>Genomic Encyclopedia of Type Strains, Phase IV (KMG-IV): sequencing the most valuable type-strain genomes for metagenomic binning, comparative biology and taxonomic classification.</title>
        <authorList>
            <person name="Goeker M."/>
        </authorList>
    </citation>
    <scope>NUCLEOTIDE SEQUENCE [LARGE SCALE GENOMIC DNA]</scope>
    <source>
        <strain evidence="11 12">DSM 102936</strain>
    </source>
</reference>
<dbReference type="PRINTS" id="PR01005">
    <property type="entry name" value="FLGHOOKAP1"/>
</dbReference>
<feature type="domain" description="Flagellar basal body rod protein N-terminal" evidence="8">
    <location>
        <begin position="8"/>
        <end position="37"/>
    </location>
</feature>
<evidence type="ECO:0000256" key="3">
    <source>
        <dbReference type="ARBA" id="ARBA00009677"/>
    </source>
</evidence>
<dbReference type="EMBL" id="RKRE01000003">
    <property type="protein sequence ID" value="RPF42891.1"/>
    <property type="molecule type" value="Genomic_DNA"/>
</dbReference>
<dbReference type="RefSeq" id="WP_123931580.1">
    <property type="nucleotide sequence ID" value="NZ_RKRE01000003.1"/>
</dbReference>